<feature type="domain" description="Peptidase metallopeptidase" evidence="17">
    <location>
        <begin position="109"/>
        <end position="271"/>
    </location>
</feature>
<evidence type="ECO:0000256" key="10">
    <source>
        <dbReference type="PIRSR" id="PIRSR001191-1"/>
    </source>
</evidence>
<dbReference type="SMART" id="SM00120">
    <property type="entry name" value="HX"/>
    <property type="match status" value="4"/>
</dbReference>
<dbReference type="KEGG" id="apln:108739868"/>
<dbReference type="GO" id="GO:0031012">
    <property type="term" value="C:extracellular matrix"/>
    <property type="evidence" value="ECO:0007669"/>
    <property type="project" value="InterPro"/>
</dbReference>
<feature type="binding site" evidence="12">
    <location>
        <position position="244"/>
    </location>
    <ligand>
        <name>Zn(2+)</name>
        <dbReference type="ChEBI" id="CHEBI:29105"/>
        <label>2</label>
        <note>catalytic</note>
    </ligand>
</feature>
<evidence type="ECO:0000256" key="16">
    <source>
        <dbReference type="SAM" id="SignalP"/>
    </source>
</evidence>
<feature type="binding site" evidence="12">
    <location>
        <position position="335"/>
    </location>
    <ligand>
        <name>Ca(2+)</name>
        <dbReference type="ChEBI" id="CHEBI:29108"/>
        <label>4</label>
    </ligand>
</feature>
<dbReference type="STRING" id="224129.A0A1W4XAM5"/>
<comment type="similarity">
    <text evidence="1">Belongs to the peptidase M10A family.</text>
</comment>
<keyword evidence="8" id="KW-0482">Metalloprotease</keyword>
<dbReference type="Pfam" id="PF00045">
    <property type="entry name" value="Hemopexin"/>
    <property type="match status" value="4"/>
</dbReference>
<protein>
    <submittedName>
        <fullName evidence="19">Matrix metalloproteinase-25-like</fullName>
    </submittedName>
</protein>
<feature type="binding site" evidence="12">
    <location>
        <position position="196"/>
    </location>
    <ligand>
        <name>Ca(2+)</name>
        <dbReference type="ChEBI" id="CHEBI:29108"/>
        <label>2</label>
    </ligand>
</feature>
<feature type="binding site" evidence="11">
    <location>
        <position position="230"/>
    </location>
    <ligand>
        <name>Zn(2+)</name>
        <dbReference type="ChEBI" id="CHEBI:29105"/>
        <label>2</label>
        <note>catalytic</note>
    </ligand>
</feature>
<keyword evidence="5" id="KW-0677">Repeat</keyword>
<evidence type="ECO:0000256" key="5">
    <source>
        <dbReference type="ARBA" id="ARBA00022737"/>
    </source>
</evidence>
<keyword evidence="3 11" id="KW-0479">Metal-binding</keyword>
<dbReference type="SMART" id="SM00235">
    <property type="entry name" value="ZnMc"/>
    <property type="match status" value="1"/>
</dbReference>
<feature type="binding site" evidence="12">
    <location>
        <position position="179"/>
    </location>
    <ligand>
        <name>Ca(2+)</name>
        <dbReference type="ChEBI" id="CHEBI:29108"/>
        <label>3</label>
    </ligand>
</feature>
<organism evidence="18 19">
    <name type="scientific">Agrilus planipennis</name>
    <name type="common">Emerald ash borer</name>
    <name type="synonym">Agrilus marcopoli</name>
    <dbReference type="NCBI Taxonomy" id="224129"/>
    <lineage>
        <taxon>Eukaryota</taxon>
        <taxon>Metazoa</taxon>
        <taxon>Ecdysozoa</taxon>
        <taxon>Arthropoda</taxon>
        <taxon>Hexapoda</taxon>
        <taxon>Insecta</taxon>
        <taxon>Pterygota</taxon>
        <taxon>Neoptera</taxon>
        <taxon>Endopterygota</taxon>
        <taxon>Coleoptera</taxon>
        <taxon>Polyphaga</taxon>
        <taxon>Elateriformia</taxon>
        <taxon>Buprestoidea</taxon>
        <taxon>Buprestidae</taxon>
        <taxon>Agrilinae</taxon>
        <taxon>Agrilus</taxon>
    </lineage>
</organism>
<feature type="binding site" evidence="12">
    <location>
        <position position="205"/>
    </location>
    <ligand>
        <name>Ca(2+)</name>
        <dbReference type="ChEBI" id="CHEBI:29108"/>
        <label>3</label>
    </ligand>
</feature>
<dbReference type="PROSITE" id="PS00546">
    <property type="entry name" value="CYSTEINE_SWITCH"/>
    <property type="match status" value="1"/>
</dbReference>
<feature type="binding site" evidence="12">
    <location>
        <position position="202"/>
    </location>
    <ligand>
        <name>Ca(2+)</name>
        <dbReference type="ChEBI" id="CHEBI:29108"/>
        <label>3</label>
    </ligand>
</feature>
<feature type="binding site" evidence="12">
    <location>
        <position position="172"/>
    </location>
    <ligand>
        <name>Zn(2+)</name>
        <dbReference type="ChEBI" id="CHEBI:29105"/>
        <label>1</label>
    </ligand>
</feature>
<sequence>MFLFFGLFFVCCASAGSTKVSEKIQDGAATPRVFEFMKKFGYLESGTDSEAIYTKEAFSEIVKMVQRFGALPQTGLIDNKTLELMESPRCGVPDVFKPTSGRAKRYVITSQKWKKRHLTFFVSNAPSYLSKEEVVRVIQLGLDTWGRYGGLTFSRVDDPDADIIVLFARGPHGDSFNFDGPGNILAHAYYPNSGLGGDVHFDDDETWTTNDDQKWERTDLFSVAVHELGHSLGLGHSDVKNSIMFPYYKEPVQNFRLDYDDILAMYELYHRRRDESSRGDDRASRYPERTTRPYYEPTGRPNRPKRPDYTKKPSKPKYTTTKTPVIPDICEGRFDAVSMIRGELFVFKGEYLWRLREKQQILPGFPSPFRNMFPELPEDVKRIDATYERPDGIIILFTGNRYWKFDGRRFVDSPRPITDYGFPYYLDKIDAAQNWKVNGKTYFYKKDRFWRYNETSRTMDNGYPKNMNRWRGVPHDLDAALTWKDGRTYFFKGKLYWAFDNKWIITTEESPLPAPESWIGCPEDQEVLNYLSEKLDQFQY</sequence>
<feature type="binding site" evidence="12">
    <location>
        <position position="187"/>
    </location>
    <ligand>
        <name>Zn(2+)</name>
        <dbReference type="ChEBI" id="CHEBI:29105"/>
        <label>1</label>
    </ligand>
</feature>
<evidence type="ECO:0000256" key="9">
    <source>
        <dbReference type="ARBA" id="ARBA00023145"/>
    </source>
</evidence>
<feature type="repeat" description="Hemopexin" evidence="14">
    <location>
        <begin position="475"/>
        <end position="521"/>
    </location>
</feature>
<keyword evidence="7 11" id="KW-0862">Zinc</keyword>
<dbReference type="GO" id="GO:0008270">
    <property type="term" value="F:zinc ion binding"/>
    <property type="evidence" value="ECO:0007669"/>
    <property type="project" value="InterPro"/>
</dbReference>
<dbReference type="PROSITE" id="PS51642">
    <property type="entry name" value="HEMOPEXIN_2"/>
    <property type="match status" value="4"/>
</dbReference>
<dbReference type="Gene3D" id="2.110.10.10">
    <property type="entry name" value="Hemopexin-like domain"/>
    <property type="match status" value="1"/>
</dbReference>
<evidence type="ECO:0000256" key="3">
    <source>
        <dbReference type="ARBA" id="ARBA00022723"/>
    </source>
</evidence>
<feature type="repeat" description="Hemopexin" evidence="14">
    <location>
        <begin position="426"/>
        <end position="474"/>
    </location>
</feature>
<feature type="binding site" evidence="12">
    <location>
        <position position="478"/>
    </location>
    <ligand>
        <name>Ca(2+)</name>
        <dbReference type="ChEBI" id="CHEBI:29108"/>
        <label>4</label>
    </ligand>
</feature>
<keyword evidence="18" id="KW-1185">Reference proteome</keyword>
<feature type="binding site" evidence="12">
    <location>
        <position position="432"/>
    </location>
    <ligand>
        <name>Ca(2+)</name>
        <dbReference type="ChEBI" id="CHEBI:29108"/>
        <label>5</label>
    </ligand>
</feature>
<dbReference type="CDD" id="cd00094">
    <property type="entry name" value="HX"/>
    <property type="match status" value="1"/>
</dbReference>
<feature type="binding site" evidence="12">
    <location>
        <position position="205"/>
    </location>
    <ligand>
        <name>Ca(2+)</name>
        <dbReference type="ChEBI" id="CHEBI:29108"/>
        <label>1</label>
    </ligand>
</feature>
<feature type="binding site" evidence="11">
    <location>
        <position position="236"/>
    </location>
    <ligand>
        <name>Zn(2+)</name>
        <dbReference type="ChEBI" id="CHEBI:29105"/>
        <label>2</label>
        <note>catalytic</note>
    </ligand>
</feature>
<feature type="binding site" evidence="12">
    <location>
        <position position="174"/>
    </location>
    <ligand>
        <name>Zn(2+)</name>
        <dbReference type="ChEBI" id="CHEBI:29105"/>
        <label>1</label>
    </ligand>
</feature>
<dbReference type="FunFam" id="2.110.10.10:FF:000018">
    <property type="entry name" value="Matrix metallopeptidase 25b"/>
    <property type="match status" value="1"/>
</dbReference>
<dbReference type="InterPro" id="IPR018487">
    <property type="entry name" value="Hemopexin-like_repeat"/>
</dbReference>
<dbReference type="InterPro" id="IPR006026">
    <property type="entry name" value="Peptidase_Metallo"/>
</dbReference>
<feature type="binding site" evidence="12">
    <location>
        <position position="198"/>
    </location>
    <ligand>
        <name>Ca(2+)</name>
        <dbReference type="ChEBI" id="CHEBI:29108"/>
        <label>2</label>
    </ligand>
</feature>
<dbReference type="InterPro" id="IPR036375">
    <property type="entry name" value="Hemopexin-like_dom_sf"/>
</dbReference>
<dbReference type="Pfam" id="PF00413">
    <property type="entry name" value="Peptidase_M10"/>
    <property type="match status" value="1"/>
</dbReference>
<dbReference type="InterPro" id="IPR021190">
    <property type="entry name" value="Pept_M10A"/>
</dbReference>
<accession>A0A1W4XAM5</accession>
<feature type="binding site" evidence="11">
    <location>
        <position position="226"/>
    </location>
    <ligand>
        <name>Zn(2+)</name>
        <dbReference type="ChEBI" id="CHEBI:29105"/>
        <label>2</label>
        <note>catalytic</note>
    </ligand>
</feature>
<feature type="region of interest" description="Disordered" evidence="15">
    <location>
        <begin position="274"/>
        <end position="322"/>
    </location>
</feature>
<proteinExistence type="inferred from homology"/>
<feature type="binding site" description="in inhibited form" evidence="12">
    <location>
        <position position="90"/>
    </location>
    <ligand>
        <name>Zn(2+)</name>
        <dbReference type="ChEBI" id="CHEBI:29105"/>
        <label>2</label>
        <note>catalytic</note>
    </ligand>
</feature>
<evidence type="ECO:0000256" key="4">
    <source>
        <dbReference type="ARBA" id="ARBA00022729"/>
    </source>
</evidence>
<feature type="binding site" evidence="12">
    <location>
        <position position="200"/>
    </location>
    <ligand>
        <name>Zn(2+)</name>
        <dbReference type="ChEBI" id="CHEBI:29105"/>
        <label>1</label>
    </ligand>
</feature>
<dbReference type="GO" id="GO:0005615">
    <property type="term" value="C:extracellular space"/>
    <property type="evidence" value="ECO:0007669"/>
    <property type="project" value="TreeGrafter"/>
</dbReference>
<dbReference type="InParanoid" id="A0A1W4XAM5"/>
<evidence type="ECO:0000256" key="1">
    <source>
        <dbReference type="ARBA" id="ARBA00010370"/>
    </source>
</evidence>
<evidence type="ECO:0000256" key="7">
    <source>
        <dbReference type="ARBA" id="ARBA00022833"/>
    </source>
</evidence>
<keyword evidence="12" id="KW-0106">Calcium</keyword>
<evidence type="ECO:0000256" key="6">
    <source>
        <dbReference type="ARBA" id="ARBA00022801"/>
    </source>
</evidence>
<evidence type="ECO:0000256" key="14">
    <source>
        <dbReference type="PROSITE-ProRule" id="PRU01011"/>
    </source>
</evidence>
<gene>
    <name evidence="19" type="primary">LOC108739868</name>
</gene>
<feature type="binding site" evidence="12">
    <location>
        <position position="180"/>
    </location>
    <ligand>
        <name>Ca(2+)</name>
        <dbReference type="ChEBI" id="CHEBI:29108"/>
        <label>3</label>
    </ligand>
</feature>
<dbReference type="FunFam" id="3.40.390.10:FF:000022">
    <property type="entry name" value="Matrix metalloproteinase 1, isoform C"/>
    <property type="match status" value="1"/>
</dbReference>
<feature type="binding site" evidence="12">
    <location>
        <position position="162"/>
    </location>
    <ligand>
        <name>Ca(2+)</name>
        <dbReference type="ChEBI" id="CHEBI:29108"/>
        <label>2</label>
    </ligand>
</feature>
<feature type="compositionally biased region" description="Basic and acidic residues" evidence="15">
    <location>
        <begin position="274"/>
        <end position="291"/>
    </location>
</feature>
<dbReference type="InterPro" id="IPR024079">
    <property type="entry name" value="MetalloPept_cat_dom_sf"/>
</dbReference>
<dbReference type="PIRSF" id="PIRSF001191">
    <property type="entry name" value="Peptidase_M10A_matrix"/>
    <property type="match status" value="1"/>
</dbReference>
<evidence type="ECO:0000313" key="19">
    <source>
        <dbReference type="RefSeq" id="XP_018329458.1"/>
    </source>
</evidence>
<feature type="short sequence motif" description="Cysteine switch" evidence="13">
    <location>
        <begin position="88"/>
        <end position="95"/>
    </location>
</feature>
<dbReference type="InterPro" id="IPR021158">
    <property type="entry name" value="Pept_M10A_Zn_BS"/>
</dbReference>
<feature type="chain" id="PRO_5012461621" evidence="16">
    <location>
        <begin position="16"/>
        <end position="540"/>
    </location>
</feature>
<dbReference type="GeneID" id="108739868"/>
<keyword evidence="6" id="KW-0378">Hydrolase</keyword>
<dbReference type="InterPro" id="IPR000585">
    <property type="entry name" value="Hemopexin-like_dom"/>
</dbReference>
<dbReference type="Proteomes" id="UP000192223">
    <property type="component" value="Unplaced"/>
</dbReference>
<dbReference type="PANTHER" id="PTHR10201">
    <property type="entry name" value="MATRIX METALLOPROTEINASE"/>
    <property type="match status" value="1"/>
</dbReference>
<evidence type="ECO:0000256" key="15">
    <source>
        <dbReference type="SAM" id="MobiDB-lite"/>
    </source>
</evidence>
<evidence type="ECO:0000256" key="2">
    <source>
        <dbReference type="ARBA" id="ARBA00022670"/>
    </source>
</evidence>
<dbReference type="OrthoDB" id="406838at2759"/>
<keyword evidence="2" id="KW-0645">Protease</keyword>
<evidence type="ECO:0000259" key="17">
    <source>
        <dbReference type="SMART" id="SM00235"/>
    </source>
</evidence>
<dbReference type="PANTHER" id="PTHR10201:SF169">
    <property type="entry name" value="MATRIX METALLOPROTEINASE-16-LIKE PROTEIN"/>
    <property type="match status" value="1"/>
</dbReference>
<dbReference type="RefSeq" id="XP_018329458.1">
    <property type="nucleotide sequence ID" value="XM_018473956.2"/>
</dbReference>
<keyword evidence="9" id="KW-0865">Zymogen</keyword>
<dbReference type="AlphaFoldDB" id="A0A1W4XAM5"/>
<evidence type="ECO:0000313" key="18">
    <source>
        <dbReference type="Proteomes" id="UP000192223"/>
    </source>
</evidence>
<dbReference type="InterPro" id="IPR036365">
    <property type="entry name" value="PGBD-like_sf"/>
</dbReference>
<evidence type="ECO:0000256" key="11">
    <source>
        <dbReference type="PIRSR" id="PIRSR001191-2"/>
    </source>
</evidence>
<evidence type="ECO:0000256" key="12">
    <source>
        <dbReference type="PIRSR" id="PIRSR621190-2"/>
    </source>
</evidence>
<comment type="cofactor">
    <cofactor evidence="12">
        <name>Zn(2+)</name>
        <dbReference type="ChEBI" id="CHEBI:29105"/>
    </cofactor>
    <text evidence="12">Binds 2 Zn(2+) ions per subunit.</text>
</comment>
<reference evidence="19" key="1">
    <citation type="submission" date="2025-08" db="UniProtKB">
        <authorList>
            <consortium name="RefSeq"/>
        </authorList>
    </citation>
    <scope>IDENTIFICATION</scope>
    <source>
        <tissue evidence="19">Entire body</tissue>
    </source>
</reference>
<feature type="binding site" evidence="12">
    <location>
        <position position="384"/>
    </location>
    <ligand>
        <name>Ca(2+)</name>
        <dbReference type="ChEBI" id="CHEBI:29108"/>
        <label>4</label>
    </ligand>
</feature>
<dbReference type="InterPro" id="IPR001818">
    <property type="entry name" value="Pept_M10_metallopeptidase"/>
</dbReference>
<feature type="active site" evidence="10">
    <location>
        <position position="227"/>
    </location>
</feature>
<dbReference type="PRINTS" id="PR00138">
    <property type="entry name" value="MATRIXIN"/>
</dbReference>
<evidence type="ECO:0000256" key="13">
    <source>
        <dbReference type="PIRSR" id="PIRSR621190-5"/>
    </source>
</evidence>
<dbReference type="GO" id="GO:0006508">
    <property type="term" value="P:proteolysis"/>
    <property type="evidence" value="ECO:0007669"/>
    <property type="project" value="UniProtKB-KW"/>
</dbReference>
<dbReference type="InterPro" id="IPR033739">
    <property type="entry name" value="M10A_MMP"/>
</dbReference>
<feature type="repeat" description="Hemopexin" evidence="14">
    <location>
        <begin position="380"/>
        <end position="424"/>
    </location>
</feature>
<dbReference type="SUPFAM" id="SSF55486">
    <property type="entry name" value="Metalloproteases ('zincins'), catalytic domain"/>
    <property type="match status" value="1"/>
</dbReference>
<dbReference type="SUPFAM" id="SSF50923">
    <property type="entry name" value="Hemopexin-like domain"/>
    <property type="match status" value="1"/>
</dbReference>
<comment type="cofactor">
    <cofactor evidence="12">
        <name>Ca(2+)</name>
        <dbReference type="ChEBI" id="CHEBI:29108"/>
    </cofactor>
    <text evidence="12">Can bind about 5 Ca(2+) ions per subunit.</text>
</comment>
<name>A0A1W4XAM5_AGRPL</name>
<keyword evidence="4 16" id="KW-0732">Signal</keyword>
<dbReference type="GO" id="GO:0004222">
    <property type="term" value="F:metalloendopeptidase activity"/>
    <property type="evidence" value="ECO:0007669"/>
    <property type="project" value="InterPro"/>
</dbReference>
<dbReference type="Gene3D" id="3.40.390.10">
    <property type="entry name" value="Collagenase (Catalytic Domain)"/>
    <property type="match status" value="1"/>
</dbReference>
<dbReference type="GO" id="GO:0030198">
    <property type="term" value="P:extracellular matrix organization"/>
    <property type="evidence" value="ECO:0007669"/>
    <property type="project" value="TreeGrafter"/>
</dbReference>
<feature type="repeat" description="Hemopexin" evidence="14">
    <location>
        <begin position="331"/>
        <end position="376"/>
    </location>
</feature>
<dbReference type="CDD" id="cd04278">
    <property type="entry name" value="ZnMc_MMP"/>
    <property type="match status" value="1"/>
</dbReference>
<feature type="binding site" evidence="12">
    <location>
        <position position="203"/>
    </location>
    <ligand>
        <name>Ca(2+)</name>
        <dbReference type="ChEBI" id="CHEBI:29108"/>
        <label>1</label>
    </ligand>
</feature>
<evidence type="ECO:0000256" key="8">
    <source>
        <dbReference type="ARBA" id="ARBA00023049"/>
    </source>
</evidence>
<dbReference type="SUPFAM" id="SSF47090">
    <property type="entry name" value="PGBD-like"/>
    <property type="match status" value="1"/>
</dbReference>
<feature type="signal peptide" evidence="16">
    <location>
        <begin position="1"/>
        <end position="15"/>
    </location>
</feature>
<dbReference type="GO" id="GO:0030574">
    <property type="term" value="P:collagen catabolic process"/>
    <property type="evidence" value="ECO:0007669"/>
    <property type="project" value="TreeGrafter"/>
</dbReference>